<keyword evidence="8" id="KW-1185">Reference proteome</keyword>
<dbReference type="SUPFAM" id="SSF144083">
    <property type="entry name" value="Magnesium transport protein CorA, transmembrane region"/>
    <property type="match status" value="1"/>
</dbReference>
<evidence type="ECO:0000259" key="6">
    <source>
        <dbReference type="Pfam" id="PF26616"/>
    </source>
</evidence>
<dbReference type="InterPro" id="IPR045863">
    <property type="entry name" value="CorA_TM1_TM2"/>
</dbReference>
<proteinExistence type="predicted"/>
<dbReference type="Proteomes" id="UP000184330">
    <property type="component" value="Unassembled WGS sequence"/>
</dbReference>
<feature type="domain" description="CorA-like transporter" evidence="6">
    <location>
        <begin position="106"/>
        <end position="234"/>
    </location>
</feature>
<evidence type="ECO:0000256" key="1">
    <source>
        <dbReference type="ARBA" id="ARBA00004141"/>
    </source>
</evidence>
<reference evidence="7 8" key="1">
    <citation type="submission" date="2016-03" db="EMBL/GenBank/DDBJ databases">
        <authorList>
            <person name="Ploux O."/>
        </authorList>
    </citation>
    <scope>NUCLEOTIDE SEQUENCE [LARGE SCALE GENOMIC DNA]</scope>
    <source>
        <strain evidence="7 8">UAMH 11012</strain>
    </source>
</reference>
<feature type="transmembrane region" description="Helical" evidence="5">
    <location>
        <begin position="489"/>
        <end position="510"/>
    </location>
</feature>
<evidence type="ECO:0000256" key="4">
    <source>
        <dbReference type="ARBA" id="ARBA00023136"/>
    </source>
</evidence>
<evidence type="ECO:0000313" key="8">
    <source>
        <dbReference type="Proteomes" id="UP000184330"/>
    </source>
</evidence>
<keyword evidence="3 5" id="KW-1133">Transmembrane helix</keyword>
<accession>A0A1L7WFD5</accession>
<feature type="domain" description="CorA-like transporter" evidence="6">
    <location>
        <begin position="246"/>
        <end position="348"/>
    </location>
</feature>
<dbReference type="InterPro" id="IPR058257">
    <property type="entry name" value="CorA-like_dom"/>
</dbReference>
<dbReference type="AlphaFoldDB" id="A0A1L7WFD5"/>
<organism evidence="7 8">
    <name type="scientific">Phialocephala subalpina</name>
    <dbReference type="NCBI Taxonomy" id="576137"/>
    <lineage>
        <taxon>Eukaryota</taxon>
        <taxon>Fungi</taxon>
        <taxon>Dikarya</taxon>
        <taxon>Ascomycota</taxon>
        <taxon>Pezizomycotina</taxon>
        <taxon>Leotiomycetes</taxon>
        <taxon>Helotiales</taxon>
        <taxon>Mollisiaceae</taxon>
        <taxon>Phialocephala</taxon>
        <taxon>Phialocephala fortinii species complex</taxon>
    </lineage>
</organism>
<protein>
    <recommendedName>
        <fullName evidence="6">CorA-like transporter domain-containing protein</fullName>
    </recommendedName>
</protein>
<dbReference type="OrthoDB" id="5396681at2759"/>
<evidence type="ECO:0000256" key="3">
    <source>
        <dbReference type="ARBA" id="ARBA00022989"/>
    </source>
</evidence>
<sequence>MDETTDNVKTIVGKDLSGYIKKSRLESLLEELFGKKIDVSMSNDRYWFYAPPPTPTQISRLPIYNKITPFDPILNYSHIDSRVLNNTMMFTLSETDRRAGEKDVFDRWWQYPSNIVLEPSIVNLQSYSDRMSDARPTLFCGSSLETEVEIIDVRASSEGSRAFKAEFCTSEDVEQYISQTATPTTRIISLHCQNSLEPLKITEECLNKVLSFHHVGIEFLDLLFAFGGKPRESEAGLGGLTSFTADMSYLLVYVEESRGKEKVSWPIRQTAVFRRFAPDTPEENLWIFIHPMPNSVLKGKVEDAITHGTQFRNCTSVPQLHSLAISSYIENSRWYLKALSEEFEDIADIALTLEFSRPEDYTEAFKTLAKLQYLQERILPSHTRFNTTASIVSGLQELNSSFHDQGFLETAAFIALDNSFKSYISKYRGHVASIDLLKSRVQGVLNQLTVALTLKNQATSVDINHNMLLLTHDTVDDSATVKVVTLVTLLYLPASFVASLLGMNLFAFQGPNGNGFQISSRFWIFVALTVPLTVLTVGSWFYIAYKRKRNKAIKQRSQQKGWPGLEV</sequence>
<keyword evidence="4 5" id="KW-0472">Membrane</keyword>
<dbReference type="Pfam" id="PF26616">
    <property type="entry name" value="CorA-like"/>
    <property type="match status" value="2"/>
</dbReference>
<evidence type="ECO:0000256" key="5">
    <source>
        <dbReference type="SAM" id="Phobius"/>
    </source>
</evidence>
<dbReference type="STRING" id="576137.A0A1L7WFD5"/>
<keyword evidence="2 5" id="KW-0812">Transmembrane</keyword>
<dbReference type="GO" id="GO:0016020">
    <property type="term" value="C:membrane"/>
    <property type="evidence" value="ECO:0007669"/>
    <property type="project" value="UniProtKB-SubCell"/>
</dbReference>
<comment type="subcellular location">
    <subcellularLocation>
        <location evidence="1">Membrane</location>
        <topology evidence="1">Multi-pass membrane protein</topology>
    </subcellularLocation>
</comment>
<gene>
    <name evidence="7" type="ORF">PAC_01358</name>
</gene>
<name>A0A1L7WFD5_9HELO</name>
<evidence type="ECO:0000313" key="7">
    <source>
        <dbReference type="EMBL" id="CZR51482.1"/>
    </source>
</evidence>
<feature type="transmembrane region" description="Helical" evidence="5">
    <location>
        <begin position="522"/>
        <end position="545"/>
    </location>
</feature>
<dbReference type="EMBL" id="FJOG01000002">
    <property type="protein sequence ID" value="CZR51482.1"/>
    <property type="molecule type" value="Genomic_DNA"/>
</dbReference>
<evidence type="ECO:0000256" key="2">
    <source>
        <dbReference type="ARBA" id="ARBA00022692"/>
    </source>
</evidence>
<dbReference type="Gene3D" id="1.20.58.340">
    <property type="entry name" value="Magnesium transport protein CorA, transmembrane region"/>
    <property type="match status" value="1"/>
</dbReference>